<dbReference type="PROSITE" id="PS51900">
    <property type="entry name" value="CB"/>
    <property type="match status" value="1"/>
</dbReference>
<evidence type="ECO:0000256" key="8">
    <source>
        <dbReference type="ARBA" id="ARBA00023306"/>
    </source>
</evidence>
<dbReference type="GO" id="GO:0003677">
    <property type="term" value="F:DNA binding"/>
    <property type="evidence" value="ECO:0007669"/>
    <property type="project" value="UniProtKB-UniRule"/>
</dbReference>
<dbReference type="EMBL" id="PCVO01000049">
    <property type="protein sequence ID" value="PIQ75032.1"/>
    <property type="molecule type" value="Genomic_DNA"/>
</dbReference>
<proteinExistence type="predicted"/>
<dbReference type="GO" id="GO:0051301">
    <property type="term" value="P:cell division"/>
    <property type="evidence" value="ECO:0007669"/>
    <property type="project" value="UniProtKB-KW"/>
</dbReference>
<dbReference type="PANTHER" id="PTHR30349">
    <property type="entry name" value="PHAGE INTEGRASE-RELATED"/>
    <property type="match status" value="1"/>
</dbReference>
<evidence type="ECO:0000256" key="6">
    <source>
        <dbReference type="ARBA" id="ARBA00023125"/>
    </source>
</evidence>
<accession>A0A2H0KSA6</accession>
<evidence type="ECO:0000256" key="9">
    <source>
        <dbReference type="PROSITE-ProRule" id="PRU01248"/>
    </source>
</evidence>
<evidence type="ECO:0000313" key="13">
    <source>
        <dbReference type="Proteomes" id="UP000229317"/>
    </source>
</evidence>
<dbReference type="GO" id="GO:0015074">
    <property type="term" value="P:DNA integration"/>
    <property type="evidence" value="ECO:0007669"/>
    <property type="project" value="UniProtKB-KW"/>
</dbReference>
<gene>
    <name evidence="12" type="ORF">COV84_03375</name>
</gene>
<evidence type="ECO:0000256" key="4">
    <source>
        <dbReference type="ARBA" id="ARBA00022829"/>
    </source>
</evidence>
<dbReference type="NCBIfam" id="NF040815">
    <property type="entry name" value="recomb_XerA_Arch"/>
    <property type="match status" value="1"/>
</dbReference>
<dbReference type="AlphaFoldDB" id="A0A2H0KSA6"/>
<dbReference type="InterPro" id="IPR050090">
    <property type="entry name" value="Tyrosine_recombinase_XerCD"/>
</dbReference>
<dbReference type="Proteomes" id="UP000229317">
    <property type="component" value="Unassembled WGS sequence"/>
</dbReference>
<evidence type="ECO:0000256" key="2">
    <source>
        <dbReference type="ARBA" id="ARBA00022490"/>
    </source>
</evidence>
<comment type="subcellular location">
    <subcellularLocation>
        <location evidence="1">Cytoplasm</location>
    </subcellularLocation>
</comment>
<keyword evidence="8" id="KW-0131">Cell cycle</keyword>
<keyword evidence="4" id="KW-0159">Chromosome partition</keyword>
<evidence type="ECO:0000259" key="10">
    <source>
        <dbReference type="PROSITE" id="PS51898"/>
    </source>
</evidence>
<dbReference type="InterPro" id="IPR004107">
    <property type="entry name" value="Integrase_SAM-like_N"/>
</dbReference>
<dbReference type="Gene3D" id="1.10.443.10">
    <property type="entry name" value="Intergrase catalytic core"/>
    <property type="match status" value="1"/>
</dbReference>
<evidence type="ECO:0008006" key="14">
    <source>
        <dbReference type="Google" id="ProtNLM"/>
    </source>
</evidence>
<keyword evidence="2" id="KW-0963">Cytoplasm</keyword>
<organism evidence="12 13">
    <name type="scientific">Candidatus Portnoybacteria bacterium CG11_big_fil_rev_8_21_14_0_20_40_15</name>
    <dbReference type="NCBI Taxonomy" id="1974817"/>
    <lineage>
        <taxon>Bacteria</taxon>
        <taxon>Candidatus Portnoyibacteriota</taxon>
    </lineage>
</organism>
<evidence type="ECO:0000256" key="5">
    <source>
        <dbReference type="ARBA" id="ARBA00022908"/>
    </source>
</evidence>
<dbReference type="Pfam" id="PF00589">
    <property type="entry name" value="Phage_integrase"/>
    <property type="match status" value="1"/>
</dbReference>
<keyword evidence="3" id="KW-0132">Cell division</keyword>
<keyword evidence="5" id="KW-0229">DNA integration</keyword>
<protein>
    <recommendedName>
        <fullName evidence="14">Tyrosine recombinase XerC</fullName>
    </recommendedName>
</protein>
<evidence type="ECO:0000313" key="12">
    <source>
        <dbReference type="EMBL" id="PIQ75032.1"/>
    </source>
</evidence>
<dbReference type="GO" id="GO:0007059">
    <property type="term" value="P:chromosome segregation"/>
    <property type="evidence" value="ECO:0007669"/>
    <property type="project" value="UniProtKB-KW"/>
</dbReference>
<dbReference type="Pfam" id="PF02899">
    <property type="entry name" value="Phage_int_SAM_1"/>
    <property type="match status" value="1"/>
</dbReference>
<dbReference type="SUPFAM" id="SSF56349">
    <property type="entry name" value="DNA breaking-rejoining enzymes"/>
    <property type="match status" value="1"/>
</dbReference>
<comment type="caution">
    <text evidence="12">The sequence shown here is derived from an EMBL/GenBank/DDBJ whole genome shotgun (WGS) entry which is preliminary data.</text>
</comment>
<dbReference type="CDD" id="cd00798">
    <property type="entry name" value="INT_XerDC_C"/>
    <property type="match status" value="1"/>
</dbReference>
<sequence length="310" mass="36128">MVYLQTLIKDYLDYLEVERGRSRKTAENYSHYLKRFSNWAKIEKPSEIDSDLIREYRLFLNRIEDQFGRSLKKITQNYHIIALRNFLRYLAKRDIKTLSADKIELAKQSPRQVDFLEGDELERLLAAPEGSGARALRDKALLELLFSTGLRVSELCRLNRNSVNMEKGEFSVRGKGEKIRVVFLSDRAKKAVKQYCETRRDIDPALFVRYPKSKKPELAQSKLKNLRLTPRSVERIVKHYSIKAGISKRVSPHVLRHSFATDLLTSGADIRSVQMLLGHSSITTTQIYTHITDKQLKEVYKAFHGRQRKR</sequence>
<dbReference type="GO" id="GO:0006310">
    <property type="term" value="P:DNA recombination"/>
    <property type="evidence" value="ECO:0007669"/>
    <property type="project" value="UniProtKB-KW"/>
</dbReference>
<evidence type="ECO:0000256" key="7">
    <source>
        <dbReference type="ARBA" id="ARBA00023172"/>
    </source>
</evidence>
<dbReference type="InterPro" id="IPR013762">
    <property type="entry name" value="Integrase-like_cat_sf"/>
</dbReference>
<dbReference type="PROSITE" id="PS51898">
    <property type="entry name" value="TYR_RECOMBINASE"/>
    <property type="match status" value="1"/>
</dbReference>
<evidence type="ECO:0000259" key="11">
    <source>
        <dbReference type="PROSITE" id="PS51900"/>
    </source>
</evidence>
<keyword evidence="6 9" id="KW-0238">DNA-binding</keyword>
<feature type="domain" description="Core-binding (CB)" evidence="11">
    <location>
        <begin position="2"/>
        <end position="91"/>
    </location>
</feature>
<dbReference type="InterPro" id="IPR011010">
    <property type="entry name" value="DNA_brk_join_enz"/>
</dbReference>
<dbReference type="InterPro" id="IPR002104">
    <property type="entry name" value="Integrase_catalytic"/>
</dbReference>
<dbReference type="GO" id="GO:0005737">
    <property type="term" value="C:cytoplasm"/>
    <property type="evidence" value="ECO:0007669"/>
    <property type="project" value="UniProtKB-SubCell"/>
</dbReference>
<keyword evidence="7" id="KW-0233">DNA recombination</keyword>
<evidence type="ECO:0000256" key="1">
    <source>
        <dbReference type="ARBA" id="ARBA00004496"/>
    </source>
</evidence>
<dbReference type="Gene3D" id="1.10.150.130">
    <property type="match status" value="1"/>
</dbReference>
<reference evidence="12 13" key="1">
    <citation type="submission" date="2017-09" db="EMBL/GenBank/DDBJ databases">
        <title>Depth-based differentiation of microbial function through sediment-hosted aquifers and enrichment of novel symbionts in the deep terrestrial subsurface.</title>
        <authorList>
            <person name="Probst A.J."/>
            <person name="Ladd B."/>
            <person name="Jarett J.K."/>
            <person name="Geller-Mcgrath D.E."/>
            <person name="Sieber C.M."/>
            <person name="Emerson J.B."/>
            <person name="Anantharaman K."/>
            <person name="Thomas B.C."/>
            <person name="Malmstrom R."/>
            <person name="Stieglmeier M."/>
            <person name="Klingl A."/>
            <person name="Woyke T."/>
            <person name="Ryan C.M."/>
            <person name="Banfield J.F."/>
        </authorList>
    </citation>
    <scope>NUCLEOTIDE SEQUENCE [LARGE SCALE GENOMIC DNA]</scope>
    <source>
        <strain evidence="12">CG11_big_fil_rev_8_21_14_0_20_40_15</strain>
    </source>
</reference>
<dbReference type="InterPro" id="IPR044068">
    <property type="entry name" value="CB"/>
</dbReference>
<dbReference type="PANTHER" id="PTHR30349:SF77">
    <property type="entry name" value="TYROSINE RECOMBINASE XERC"/>
    <property type="match status" value="1"/>
</dbReference>
<dbReference type="SUPFAM" id="SSF47823">
    <property type="entry name" value="lambda integrase-like, N-terminal domain"/>
    <property type="match status" value="1"/>
</dbReference>
<evidence type="ECO:0000256" key="3">
    <source>
        <dbReference type="ARBA" id="ARBA00022618"/>
    </source>
</evidence>
<feature type="domain" description="Tyr recombinase" evidence="10">
    <location>
        <begin position="111"/>
        <end position="301"/>
    </location>
</feature>
<name>A0A2H0KSA6_9BACT</name>
<dbReference type="InterPro" id="IPR010998">
    <property type="entry name" value="Integrase_recombinase_N"/>
</dbReference>